<dbReference type="AlphaFoldDB" id="A0A179SMT9"/>
<dbReference type="Proteomes" id="UP000078534">
    <property type="component" value="Unassembled WGS sequence"/>
</dbReference>
<keyword evidence="2" id="KW-1185">Reference proteome</keyword>
<evidence type="ECO:0000313" key="2">
    <source>
        <dbReference type="Proteomes" id="UP000078534"/>
    </source>
</evidence>
<evidence type="ECO:0000313" key="1">
    <source>
        <dbReference type="EMBL" id="OAS82977.1"/>
    </source>
</evidence>
<sequence length="99" mass="11623">MAYDDLFNMGRGRFDMGLFNASTNSQLSHDRYDVYVNQDYIGQKYLLSAQESVQDIDDFLRNEGYSNFQSYLDGDHYYIKAVNNEHDVANVLKVYLQNR</sequence>
<reference evidence="2" key="1">
    <citation type="submission" date="2016-04" db="EMBL/GenBank/DDBJ databases">
        <authorList>
            <person name="Lyu Z."/>
            <person name="Lyu W."/>
        </authorList>
    </citation>
    <scope>NUCLEOTIDE SEQUENCE [LARGE SCALE GENOMIC DNA]</scope>
    <source>
        <strain evidence="2">C44</strain>
    </source>
</reference>
<organism evidence="1 2">
    <name type="scientific">Metabacillus litoralis</name>
    <dbReference type="NCBI Taxonomy" id="152268"/>
    <lineage>
        <taxon>Bacteria</taxon>
        <taxon>Bacillati</taxon>
        <taxon>Bacillota</taxon>
        <taxon>Bacilli</taxon>
        <taxon>Bacillales</taxon>
        <taxon>Bacillaceae</taxon>
        <taxon>Metabacillus</taxon>
    </lineage>
</organism>
<accession>A0A179SMT9</accession>
<comment type="caution">
    <text evidence="1">The sequence shown here is derived from an EMBL/GenBank/DDBJ whole genome shotgun (WGS) entry which is preliminary data.</text>
</comment>
<dbReference type="EMBL" id="LWSG01000043">
    <property type="protein sequence ID" value="OAS82977.1"/>
    <property type="molecule type" value="Genomic_DNA"/>
</dbReference>
<dbReference type="STRING" id="152268.A6K24_10135"/>
<name>A0A179SMT9_9BACI</name>
<proteinExistence type="predicted"/>
<protein>
    <submittedName>
        <fullName evidence="1">Uncharacterized protein</fullName>
    </submittedName>
</protein>
<dbReference type="RefSeq" id="WP_083964755.1">
    <property type="nucleotide sequence ID" value="NZ_LWSG01000043.1"/>
</dbReference>
<gene>
    <name evidence="1" type="ORF">A6K24_10135</name>
</gene>